<proteinExistence type="predicted"/>
<feature type="region of interest" description="Disordered" evidence="1">
    <location>
        <begin position="52"/>
        <end position="97"/>
    </location>
</feature>
<evidence type="ECO:0000256" key="1">
    <source>
        <dbReference type="SAM" id="MobiDB-lite"/>
    </source>
</evidence>
<sequence length="97" mass="10916">MRDERAAVTRSVAHAVLVPSSSRGRPMARRRNTQHNIERRHGLQNMTAACRSFADRPTGHGHDSHTPLRLRRRDKHSGSQPSGDPCRSVKSVGFFSY</sequence>
<feature type="region of interest" description="Disordered" evidence="1">
    <location>
        <begin position="1"/>
        <end position="40"/>
    </location>
</feature>
<reference evidence="2 3" key="1">
    <citation type="submission" date="2023-09" db="EMBL/GenBank/DDBJ databases">
        <title>Nesidiocoris tenuis whole genome shotgun sequence.</title>
        <authorList>
            <person name="Shibata T."/>
            <person name="Shimoda M."/>
            <person name="Kobayashi T."/>
            <person name="Uehara T."/>
        </authorList>
    </citation>
    <scope>NUCLEOTIDE SEQUENCE [LARGE SCALE GENOMIC DNA]</scope>
    <source>
        <strain evidence="2 3">Japan</strain>
    </source>
</reference>
<protein>
    <submittedName>
        <fullName evidence="2">Uncharacterized protein</fullName>
    </submittedName>
</protein>
<gene>
    <name evidence="2" type="ORF">NTJ_02185</name>
</gene>
<keyword evidence="3" id="KW-1185">Reference proteome</keyword>
<organism evidence="2 3">
    <name type="scientific">Nesidiocoris tenuis</name>
    <dbReference type="NCBI Taxonomy" id="355587"/>
    <lineage>
        <taxon>Eukaryota</taxon>
        <taxon>Metazoa</taxon>
        <taxon>Ecdysozoa</taxon>
        <taxon>Arthropoda</taxon>
        <taxon>Hexapoda</taxon>
        <taxon>Insecta</taxon>
        <taxon>Pterygota</taxon>
        <taxon>Neoptera</taxon>
        <taxon>Paraneoptera</taxon>
        <taxon>Hemiptera</taxon>
        <taxon>Heteroptera</taxon>
        <taxon>Panheteroptera</taxon>
        <taxon>Cimicomorpha</taxon>
        <taxon>Miridae</taxon>
        <taxon>Dicyphina</taxon>
        <taxon>Nesidiocoris</taxon>
    </lineage>
</organism>
<feature type="compositionally biased region" description="Basic and acidic residues" evidence="1">
    <location>
        <begin position="53"/>
        <end position="66"/>
    </location>
</feature>
<evidence type="ECO:0000313" key="2">
    <source>
        <dbReference type="EMBL" id="BES89378.1"/>
    </source>
</evidence>
<dbReference type="Proteomes" id="UP001307889">
    <property type="component" value="Chromosome 1"/>
</dbReference>
<accession>A0ABN7ABI9</accession>
<dbReference type="EMBL" id="AP028909">
    <property type="protein sequence ID" value="BES89378.1"/>
    <property type="molecule type" value="Genomic_DNA"/>
</dbReference>
<name>A0ABN7ABI9_9HEMI</name>
<evidence type="ECO:0000313" key="3">
    <source>
        <dbReference type="Proteomes" id="UP001307889"/>
    </source>
</evidence>